<proteinExistence type="predicted"/>
<protein>
    <submittedName>
        <fullName evidence="3">Uncharacterized protein</fullName>
    </submittedName>
</protein>
<gene>
    <name evidence="3" type="ORF">OKA104_LOCUS23770</name>
    <name evidence="2" type="ORF">VCS650_LOCUS38776</name>
</gene>
<dbReference type="Proteomes" id="UP000663881">
    <property type="component" value="Unassembled WGS sequence"/>
</dbReference>
<feature type="region of interest" description="Disordered" evidence="1">
    <location>
        <begin position="181"/>
        <end position="200"/>
    </location>
</feature>
<dbReference type="Proteomes" id="UP000663891">
    <property type="component" value="Unassembled WGS sequence"/>
</dbReference>
<dbReference type="EMBL" id="CAJOAY010001844">
    <property type="protein sequence ID" value="CAF3893168.1"/>
    <property type="molecule type" value="Genomic_DNA"/>
</dbReference>
<dbReference type="OrthoDB" id="10322264at2759"/>
<evidence type="ECO:0000313" key="4">
    <source>
        <dbReference type="Proteomes" id="UP000663881"/>
    </source>
</evidence>
<organism evidence="3 4">
    <name type="scientific">Adineta steineri</name>
    <dbReference type="NCBI Taxonomy" id="433720"/>
    <lineage>
        <taxon>Eukaryota</taxon>
        <taxon>Metazoa</taxon>
        <taxon>Spiralia</taxon>
        <taxon>Gnathifera</taxon>
        <taxon>Rotifera</taxon>
        <taxon>Eurotatoria</taxon>
        <taxon>Bdelloidea</taxon>
        <taxon>Adinetida</taxon>
        <taxon>Adinetidae</taxon>
        <taxon>Adineta</taxon>
    </lineage>
</organism>
<dbReference type="EMBL" id="CAJNON010001198">
    <property type="protein sequence ID" value="CAF1439107.1"/>
    <property type="molecule type" value="Genomic_DNA"/>
</dbReference>
<reference evidence="3" key="1">
    <citation type="submission" date="2021-02" db="EMBL/GenBank/DDBJ databases">
        <authorList>
            <person name="Nowell W R."/>
        </authorList>
    </citation>
    <scope>NUCLEOTIDE SEQUENCE</scope>
</reference>
<sequence length="250" mass="29206">MSLILSSTDDEQIESVQHENIDQKLDKVNDNKQIGEENNNSNIKLKEQINKTSPRRKSVTYQSDKNSNQRRNSRTHLSPHKDNRSHSYAQQKSTKHIHTDTPKLNNTQHRNSLKDDKIQLNIQNKTAALTLEKNIKKNLSPRRKSFPNEKNKNSNIEIKTKATNHSPRRKSLNYESHKHMSNNLNKHNHTIKHDKPTKSYDKQQKLNTTKDKNHQTGIFNTNYSLQQLFLLETHHKIDPSTNTSNDNEQN</sequence>
<evidence type="ECO:0000313" key="3">
    <source>
        <dbReference type="EMBL" id="CAF3893168.1"/>
    </source>
</evidence>
<feature type="region of interest" description="Disordered" evidence="1">
    <location>
        <begin position="50"/>
        <end position="114"/>
    </location>
</feature>
<feature type="region of interest" description="Disordered" evidence="1">
    <location>
        <begin position="140"/>
        <end position="170"/>
    </location>
</feature>
<evidence type="ECO:0000313" key="2">
    <source>
        <dbReference type="EMBL" id="CAF1439107.1"/>
    </source>
</evidence>
<name>A0A819H1L8_9BILA</name>
<feature type="compositionally biased region" description="Basic and acidic residues" evidence="1">
    <location>
        <begin position="191"/>
        <end position="200"/>
    </location>
</feature>
<accession>A0A819H1L8</accession>
<comment type="caution">
    <text evidence="3">The sequence shown here is derived from an EMBL/GenBank/DDBJ whole genome shotgun (WGS) entry which is preliminary data.</text>
</comment>
<evidence type="ECO:0000256" key="1">
    <source>
        <dbReference type="SAM" id="MobiDB-lite"/>
    </source>
</evidence>
<dbReference type="AlphaFoldDB" id="A0A819H1L8"/>
<feature type="compositionally biased region" description="Polar residues" evidence="1">
    <location>
        <begin position="59"/>
        <end position="70"/>
    </location>
</feature>